<name>A0AAD7GHX2_MYCRO</name>
<proteinExistence type="predicted"/>
<reference evidence="1" key="1">
    <citation type="submission" date="2023-03" db="EMBL/GenBank/DDBJ databases">
        <title>Massive genome expansion in bonnet fungi (Mycena s.s.) driven by repeated elements and novel gene families across ecological guilds.</title>
        <authorList>
            <consortium name="Lawrence Berkeley National Laboratory"/>
            <person name="Harder C.B."/>
            <person name="Miyauchi S."/>
            <person name="Viragh M."/>
            <person name="Kuo A."/>
            <person name="Thoen E."/>
            <person name="Andreopoulos B."/>
            <person name="Lu D."/>
            <person name="Skrede I."/>
            <person name="Drula E."/>
            <person name="Henrissat B."/>
            <person name="Morin E."/>
            <person name="Kohler A."/>
            <person name="Barry K."/>
            <person name="LaButti K."/>
            <person name="Morin E."/>
            <person name="Salamov A."/>
            <person name="Lipzen A."/>
            <person name="Mereny Z."/>
            <person name="Hegedus B."/>
            <person name="Baldrian P."/>
            <person name="Stursova M."/>
            <person name="Weitz H."/>
            <person name="Taylor A."/>
            <person name="Grigoriev I.V."/>
            <person name="Nagy L.G."/>
            <person name="Martin F."/>
            <person name="Kauserud H."/>
        </authorList>
    </citation>
    <scope>NUCLEOTIDE SEQUENCE</scope>
    <source>
        <strain evidence="1">CBHHK067</strain>
    </source>
</reference>
<evidence type="ECO:0000313" key="1">
    <source>
        <dbReference type="EMBL" id="KAJ7689835.1"/>
    </source>
</evidence>
<dbReference type="EMBL" id="JARKIE010000069">
    <property type="protein sequence ID" value="KAJ7689835.1"/>
    <property type="molecule type" value="Genomic_DNA"/>
</dbReference>
<comment type="caution">
    <text evidence="1">The sequence shown here is derived from an EMBL/GenBank/DDBJ whole genome shotgun (WGS) entry which is preliminary data.</text>
</comment>
<dbReference type="AlphaFoldDB" id="A0AAD7GHX2"/>
<keyword evidence="2" id="KW-1185">Reference proteome</keyword>
<organism evidence="1 2">
    <name type="scientific">Mycena rosella</name>
    <name type="common">Pink bonnet</name>
    <name type="synonym">Agaricus rosellus</name>
    <dbReference type="NCBI Taxonomy" id="1033263"/>
    <lineage>
        <taxon>Eukaryota</taxon>
        <taxon>Fungi</taxon>
        <taxon>Dikarya</taxon>
        <taxon>Basidiomycota</taxon>
        <taxon>Agaricomycotina</taxon>
        <taxon>Agaricomycetes</taxon>
        <taxon>Agaricomycetidae</taxon>
        <taxon>Agaricales</taxon>
        <taxon>Marasmiineae</taxon>
        <taxon>Mycenaceae</taxon>
        <taxon>Mycena</taxon>
    </lineage>
</organism>
<dbReference type="Proteomes" id="UP001221757">
    <property type="component" value="Unassembled WGS sequence"/>
</dbReference>
<protein>
    <recommendedName>
        <fullName evidence="3">BTB domain-containing protein</fullName>
    </recommendedName>
</protein>
<gene>
    <name evidence="1" type="ORF">B0H17DRAFT_936745</name>
</gene>
<accession>A0AAD7GHX2</accession>
<evidence type="ECO:0000313" key="2">
    <source>
        <dbReference type="Proteomes" id="UP001221757"/>
    </source>
</evidence>
<sequence length="51" mass="5832">MDDKPSEPQCVPELWFEDRNLIIRAGTSQLRVYCGILAAQSLVFQDMLSFV</sequence>
<evidence type="ECO:0008006" key="3">
    <source>
        <dbReference type="Google" id="ProtNLM"/>
    </source>
</evidence>